<organism evidence="3 4">
    <name type="scientific">Oreochromis niloticus</name>
    <name type="common">Nile tilapia</name>
    <name type="synonym">Tilapia nilotica</name>
    <dbReference type="NCBI Taxonomy" id="8128"/>
    <lineage>
        <taxon>Eukaryota</taxon>
        <taxon>Metazoa</taxon>
        <taxon>Chordata</taxon>
        <taxon>Craniata</taxon>
        <taxon>Vertebrata</taxon>
        <taxon>Euteleostomi</taxon>
        <taxon>Actinopterygii</taxon>
        <taxon>Neopterygii</taxon>
        <taxon>Teleostei</taxon>
        <taxon>Neoteleostei</taxon>
        <taxon>Acanthomorphata</taxon>
        <taxon>Ovalentaria</taxon>
        <taxon>Cichlomorphae</taxon>
        <taxon>Cichliformes</taxon>
        <taxon>Cichlidae</taxon>
        <taxon>African cichlids</taxon>
        <taxon>Pseudocrenilabrinae</taxon>
        <taxon>Oreochromini</taxon>
        <taxon>Oreochromis</taxon>
    </lineage>
</organism>
<feature type="compositionally biased region" description="Low complexity" evidence="1">
    <location>
        <begin position="99"/>
        <end position="108"/>
    </location>
</feature>
<protein>
    <submittedName>
        <fullName evidence="3">PiggyBac transposable element derived 5</fullName>
    </submittedName>
</protein>
<dbReference type="InterPro" id="IPR029526">
    <property type="entry name" value="PGBD"/>
</dbReference>
<dbReference type="GeneTree" id="ENSGT00510000047893"/>
<dbReference type="InterPro" id="IPR042423">
    <property type="entry name" value="PGBD5"/>
</dbReference>
<feature type="compositionally biased region" description="Basic residues" evidence="1">
    <location>
        <begin position="72"/>
        <end position="82"/>
    </location>
</feature>
<feature type="compositionally biased region" description="Gly residues" evidence="1">
    <location>
        <begin position="89"/>
        <end position="98"/>
    </location>
</feature>
<evidence type="ECO:0000256" key="1">
    <source>
        <dbReference type="SAM" id="MobiDB-lite"/>
    </source>
</evidence>
<dbReference type="AlphaFoldDB" id="A0A669BMG6"/>
<evidence type="ECO:0000313" key="3">
    <source>
        <dbReference type="Ensembl" id="ENSONIP00000036929.1"/>
    </source>
</evidence>
<reference evidence="3" key="3">
    <citation type="submission" date="2025-09" db="UniProtKB">
        <authorList>
            <consortium name="Ensembl"/>
        </authorList>
    </citation>
    <scope>IDENTIFICATION</scope>
</reference>
<feature type="domain" description="PiggyBac transposable element-derived protein" evidence="2">
    <location>
        <begin position="295"/>
        <end position="464"/>
    </location>
</feature>
<dbReference type="Ensembl" id="ENSONIT00000089177.1">
    <property type="protein sequence ID" value="ENSONIP00000036929.1"/>
    <property type="gene ID" value="ENSONIG00000000545.2"/>
</dbReference>
<feature type="compositionally biased region" description="Acidic residues" evidence="1">
    <location>
        <begin position="28"/>
        <end position="37"/>
    </location>
</feature>
<keyword evidence="4" id="KW-1185">Reference proteome</keyword>
<dbReference type="PANTHER" id="PTHR28576:SF2">
    <property type="entry name" value="PIGGYBAC TRANSPOSABLE ELEMENT-DERIVED PROTEIN 5"/>
    <property type="match status" value="1"/>
</dbReference>
<accession>A0A669BMG6</accession>
<evidence type="ECO:0000259" key="2">
    <source>
        <dbReference type="Pfam" id="PF13843"/>
    </source>
</evidence>
<dbReference type="GO" id="GO:0005634">
    <property type="term" value="C:nucleus"/>
    <property type="evidence" value="ECO:0007669"/>
    <property type="project" value="TreeGrafter"/>
</dbReference>
<feature type="region of interest" description="Disordered" evidence="1">
    <location>
        <begin position="26"/>
        <end position="131"/>
    </location>
</feature>
<dbReference type="GO" id="GO:0098038">
    <property type="term" value="P:non-replicative DNA transposition"/>
    <property type="evidence" value="ECO:0007669"/>
    <property type="project" value="InterPro"/>
</dbReference>
<dbReference type="GO" id="GO:0004803">
    <property type="term" value="F:transposase activity"/>
    <property type="evidence" value="ECO:0007669"/>
    <property type="project" value="InterPro"/>
</dbReference>
<proteinExistence type="predicted"/>
<name>A0A669BMG6_ORENI</name>
<gene>
    <name evidence="3" type="primary">PGBD5</name>
    <name evidence="3" type="synonym">pgbd5</name>
</gene>
<dbReference type="Pfam" id="PF13843">
    <property type="entry name" value="DDE_Tnp_1_7"/>
    <property type="match status" value="2"/>
</dbReference>
<sequence length="501" mass="55969">MAECGRKALSLLEAARSRYESLQISDDVFGESGDDSSDNPFYSTSGDSDSDNYIAEVGEEDQQQQQQPPQQQHHHHHHHQKRGDKESGHSGGTGGGSAAGPPGSLSRSQAEEEGWTETLQDVTVPPYNDTYGPAQKMPATATALDFFQLFVPDNCIQNMVTQTNMYAKKFQERFGSDEGWRPVTAQEMKAFLGFVTSTSVHRCESVLSIWSSGFFSNQSIALKMSQSRFEKILKYFHIVAFRPSQGSNQGLYKIQPFLDSLQQSFSCTFRPSQTQIAVHLKDGQGTDGLATLKNKPQLHSLVAKQLCQNISGKNAIIFTGPSITSLSLFTEFSKQDIYCCGLLSTRKSDCTGLPQSMLVCGSTPAQRGQSRIMMKGSMSLISWYNKGHFKFLANAYSPTKKGLIIKRKSGEIPCPLAVEAFAAHLSYICKYDDKYSKYFIFHKPNKTWQQVFWLSISIAINNAYILYKMSDAYTVKRYSRAQFGERLVRELLDLDDCSPTQ</sequence>
<feature type="domain" description="PiggyBac transposable element-derived protein" evidence="2">
    <location>
        <begin position="143"/>
        <end position="275"/>
    </location>
</feature>
<reference evidence="3" key="2">
    <citation type="submission" date="2025-08" db="UniProtKB">
        <authorList>
            <consortium name="Ensembl"/>
        </authorList>
    </citation>
    <scope>IDENTIFICATION</scope>
</reference>
<evidence type="ECO:0000313" key="4">
    <source>
        <dbReference type="Proteomes" id="UP000005207"/>
    </source>
</evidence>
<dbReference type="Proteomes" id="UP000005207">
    <property type="component" value="Linkage group LG13"/>
</dbReference>
<dbReference type="PANTHER" id="PTHR28576">
    <property type="entry name" value="PIGGYBAC TRANSPOSABLE ELEMENT-DERIVED PROTEIN 5"/>
    <property type="match status" value="1"/>
</dbReference>
<feature type="compositionally biased region" description="Polar residues" evidence="1">
    <location>
        <begin position="38"/>
        <end position="47"/>
    </location>
</feature>
<reference evidence="4" key="1">
    <citation type="submission" date="2012-01" db="EMBL/GenBank/DDBJ databases">
        <title>The Genome Sequence of Oreochromis niloticus (Nile Tilapia).</title>
        <authorList>
            <consortium name="Broad Institute Genome Assembly Team"/>
            <consortium name="Broad Institute Sequencing Platform"/>
            <person name="Di Palma F."/>
            <person name="Johnson J."/>
            <person name="Lander E.S."/>
            <person name="Lindblad-Toh K."/>
        </authorList>
    </citation>
    <scope>NUCLEOTIDE SEQUENCE [LARGE SCALE GENOMIC DNA]</scope>
</reference>